<feature type="coiled-coil region" evidence="6">
    <location>
        <begin position="409"/>
        <end position="453"/>
    </location>
</feature>
<reference evidence="9 10" key="1">
    <citation type="submission" date="2024-05" db="EMBL/GenBank/DDBJ databases">
        <authorList>
            <person name="Wallberg A."/>
        </authorList>
    </citation>
    <scope>NUCLEOTIDE SEQUENCE [LARGE SCALE GENOMIC DNA]</scope>
</reference>
<keyword evidence="10" id="KW-1185">Reference proteome</keyword>
<feature type="region of interest" description="Disordered" evidence="7">
    <location>
        <begin position="367"/>
        <end position="403"/>
    </location>
</feature>
<keyword evidence="2" id="KW-0677">Repeat</keyword>
<feature type="domain" description="C2H2-type" evidence="8">
    <location>
        <begin position="217"/>
        <end position="244"/>
    </location>
</feature>
<dbReference type="EMBL" id="CAXKWB010001417">
    <property type="protein sequence ID" value="CAL4064324.1"/>
    <property type="molecule type" value="Genomic_DNA"/>
</dbReference>
<feature type="compositionally biased region" description="Polar residues" evidence="7">
    <location>
        <begin position="822"/>
        <end position="843"/>
    </location>
</feature>
<feature type="domain" description="C2H2-type" evidence="8">
    <location>
        <begin position="1565"/>
        <end position="1592"/>
    </location>
</feature>
<dbReference type="PROSITE" id="PS00028">
    <property type="entry name" value="ZINC_FINGER_C2H2_1"/>
    <property type="match status" value="15"/>
</dbReference>
<sequence length="1673" mass="194795">MGNVRYKEEIPTPKWRVVPLSPFKKSSDDTAEGQVNSTCEEAIVDTEKEHDSALNDNEAAEVLIQIGQMAVCTGNSALACMDCGEQCKTKRDLKRHMLLHTGERVLECSQCNYKTNRTNRMKAHIKTHTGEKNYYCPKCDFGSIQKSNYDKHVYMFHNKKASCNECDFTCIGMYSLKEHKKIHNAKKRYACGECDYRTDDSSALKCHLTKHTKVKPAKCDQCDQSFRDNYGLKLHSLIHTGEKPYTCFKCNYITFSQEYLDKHLNENHTAPTKKISTYKIYRKCKDCGYTCKGEELFAKHLEYHEKNGPMMKCDQCDYECKAFSTMREHLLRHKTGTILRCELCNFRFLNPLMYDAHMIGHAQNELMNSEQNSDKKASKSGKREKNITNSKRKQKEKKIRVKKEKVVRKEKILSKREQKEEKMRAKKAEGIVMKRSRKVLRDANKDISNEKSEEIEELDGSFSKLNAQEDHSVSNENLNIYFCGSCNFSSHTKKELNAHIPIHSFNKHFTCLECGFCCDQHLELVTHIQSHTFSKKQTKKNEFECHTCKINFSSQLSLDNHKTEYHEKKSYDTDRENPQIDMNLPEVNENSFSQNIEYECPKCDYKHELQSKIKEHIIAYHNVQVDQANNLSENSQGQIVVNKDAIYNAEEHENSNNDLNTNTEIVGDELSESNNDDYNGFDDQDDEMIMSDDEENYTSQCSEYTNNSEKATDDIHEETGDFNDLNEFECPKCDFKSSTMENIKKHIILVHENVSPGSNIIVLPNEDDTSSSRSSPKLKSQLGCESDGYVSERDGYVSEPDDSFTLVLDDSEGSDDDYNDAIDNSSTNLSDANIKSEPLSSDNYLIDTSDKEDYSSEVIYLFQINKKSSNQIAYVESLNESSSQIDDDTSQETVNDISINNTNEQPKAKLQKINTHKSKKAANKALPNNKMDKSLPNKKLRSRYIGVKIKDGTWKCIYCEMIFERYDVLKKHVNNHCVGTHTKTLENTKTLEENNVHNESKKNDNSEKIYSESDQKDDLLENPNYKWTQNEEGNYICLVCNHENRNYKFFIFHIRKCQYPDSSSIEKYEKIKFLPTKDKKWKCSNCQCIFANKRSDRAHRKNCNRSCRCAPPIPIEKNHKVFKFPETEDGKYKCSNCNCLFLNCRSIKRHHKACMINCKCMYTNDRPTYDCPYCNCSFLRESTLVYGHIKQKKCMNTCQCTKSTTKDKHLLHFLNKNALININQNLGNNTTVDSDTKKKDCSDKGNSENTNITRETSETSAGENSMDIDHEVSENSVSIMCKDADNDENKKSDMIEQGKLNEKSSKYIESILSQEGENVNLQEENKTSNNFAKDPDLYPFECTVCKDRFEMNFELKDHEKEHNKIECEICEKSFAKKYILKKHFLRCSENIYKCEQCPFRCKDQDTLKKHSSKHDGEHACPYCGRTFKRAKSLEFHVDLHNPEKKFECNICNYKCKRAEYLRNHMSRKHSKKKRFECTQCEYSCFYSSNLRKHLQIHDPSQQVEYECPRCDYKNKLKNRIKEHIMKVHEGIQIEKRHQCPLCPFKGRDPYVLRNHILVHTGEKPYECGECDFKCSNKNQLRRHTRKHTGETFNCTLCDFQTVDKNSLQTHYITHTGVKRYVCDECDYKCNQIHRLKAHKQTHSKEKLFQCGECFKRLKDRMSLMRHLTSEHLE</sequence>
<organism evidence="9 10">
    <name type="scientific">Meganyctiphanes norvegica</name>
    <name type="common">Northern krill</name>
    <name type="synonym">Thysanopoda norvegica</name>
    <dbReference type="NCBI Taxonomy" id="48144"/>
    <lineage>
        <taxon>Eukaryota</taxon>
        <taxon>Metazoa</taxon>
        <taxon>Ecdysozoa</taxon>
        <taxon>Arthropoda</taxon>
        <taxon>Crustacea</taxon>
        <taxon>Multicrustacea</taxon>
        <taxon>Malacostraca</taxon>
        <taxon>Eumalacostraca</taxon>
        <taxon>Eucarida</taxon>
        <taxon>Euphausiacea</taxon>
        <taxon>Euphausiidae</taxon>
        <taxon>Meganyctiphanes</taxon>
    </lineage>
</organism>
<dbReference type="PANTHER" id="PTHR24379">
    <property type="entry name" value="KRAB AND ZINC FINGER DOMAIN-CONTAINING"/>
    <property type="match status" value="1"/>
</dbReference>
<name>A0AAV2PW49_MEGNR</name>
<accession>A0AAV2PW49</accession>
<protein>
    <recommendedName>
        <fullName evidence="8">C2H2-type domain-containing protein</fullName>
    </recommendedName>
</protein>
<feature type="compositionally biased region" description="Basic residues" evidence="7">
    <location>
        <begin position="390"/>
        <end position="403"/>
    </location>
</feature>
<evidence type="ECO:0000313" key="9">
    <source>
        <dbReference type="EMBL" id="CAL4064324.1"/>
    </source>
</evidence>
<proteinExistence type="predicted"/>
<feature type="region of interest" description="Disordered" evidence="7">
    <location>
        <begin position="761"/>
        <end position="844"/>
    </location>
</feature>
<keyword evidence="1" id="KW-0479">Metal-binding</keyword>
<dbReference type="Gene3D" id="3.30.160.60">
    <property type="entry name" value="Classic Zinc Finger"/>
    <property type="match status" value="14"/>
</dbReference>
<dbReference type="SUPFAM" id="SSF57667">
    <property type="entry name" value="beta-beta-alpha zinc fingers"/>
    <property type="match status" value="11"/>
</dbReference>
<dbReference type="FunFam" id="3.30.160.60:FF:002319">
    <property type="entry name" value="Uncharacterized protein"/>
    <property type="match status" value="1"/>
</dbReference>
<feature type="domain" description="C2H2-type" evidence="8">
    <location>
        <begin position="1592"/>
        <end position="1619"/>
    </location>
</feature>
<feature type="compositionally biased region" description="Basic and acidic residues" evidence="7">
    <location>
        <begin position="372"/>
        <end position="386"/>
    </location>
</feature>
<evidence type="ECO:0000256" key="7">
    <source>
        <dbReference type="SAM" id="MobiDB-lite"/>
    </source>
</evidence>
<feature type="domain" description="C2H2-type" evidence="8">
    <location>
        <begin position="728"/>
        <end position="756"/>
    </location>
</feature>
<feature type="domain" description="C2H2-type" evidence="8">
    <location>
        <begin position="1392"/>
        <end position="1419"/>
    </location>
</feature>
<evidence type="ECO:0000313" key="10">
    <source>
        <dbReference type="Proteomes" id="UP001497623"/>
    </source>
</evidence>
<feature type="domain" description="C2H2-type" evidence="8">
    <location>
        <begin position="189"/>
        <end position="216"/>
    </location>
</feature>
<keyword evidence="4" id="KW-0862">Zinc</keyword>
<feature type="domain" description="C2H2-type" evidence="8">
    <location>
        <begin position="78"/>
        <end position="105"/>
    </location>
</feature>
<dbReference type="Pfam" id="PF00096">
    <property type="entry name" value="zf-C2H2"/>
    <property type="match status" value="2"/>
</dbReference>
<dbReference type="SMART" id="SM00355">
    <property type="entry name" value="ZnF_C2H2"/>
    <property type="match status" value="28"/>
</dbReference>
<dbReference type="InterPro" id="IPR013087">
    <property type="entry name" value="Znf_C2H2_type"/>
</dbReference>
<feature type="domain" description="C2H2-type" evidence="8">
    <location>
        <begin position="509"/>
        <end position="536"/>
    </location>
</feature>
<feature type="domain" description="C2H2-type" evidence="8">
    <location>
        <begin position="1418"/>
        <end position="1445"/>
    </location>
</feature>
<evidence type="ECO:0000256" key="4">
    <source>
        <dbReference type="ARBA" id="ARBA00022833"/>
    </source>
</evidence>
<evidence type="ECO:0000256" key="3">
    <source>
        <dbReference type="ARBA" id="ARBA00022771"/>
    </source>
</evidence>
<feature type="domain" description="C2H2-type" evidence="8">
    <location>
        <begin position="1537"/>
        <end position="1564"/>
    </location>
</feature>
<feature type="domain" description="C2H2-type" evidence="8">
    <location>
        <begin position="1132"/>
        <end position="1167"/>
    </location>
</feature>
<evidence type="ECO:0000256" key="6">
    <source>
        <dbReference type="SAM" id="Coils"/>
    </source>
</evidence>
<feature type="domain" description="C2H2-type" evidence="8">
    <location>
        <begin position="543"/>
        <end position="571"/>
    </location>
</feature>
<evidence type="ECO:0000259" key="8">
    <source>
        <dbReference type="PROSITE" id="PS50157"/>
    </source>
</evidence>
<gene>
    <name evidence="9" type="ORF">MNOR_LOCUS3973</name>
</gene>
<feature type="compositionally biased region" description="Acidic residues" evidence="7">
    <location>
        <begin position="809"/>
        <end position="820"/>
    </location>
</feature>
<evidence type="ECO:0000256" key="1">
    <source>
        <dbReference type="ARBA" id="ARBA00022723"/>
    </source>
</evidence>
<feature type="domain" description="C2H2-type" evidence="8">
    <location>
        <begin position="1648"/>
        <end position="1673"/>
    </location>
</feature>
<feature type="domain" description="C2H2-type" evidence="8">
    <location>
        <begin position="1446"/>
        <end position="1474"/>
    </location>
</feature>
<feature type="domain" description="C2H2-type" evidence="8">
    <location>
        <begin position="1340"/>
        <end position="1362"/>
    </location>
</feature>
<feature type="domain" description="C2H2-type" evidence="8">
    <location>
        <begin position="1620"/>
        <end position="1647"/>
    </location>
</feature>
<dbReference type="PANTHER" id="PTHR24379:SF121">
    <property type="entry name" value="C2H2-TYPE DOMAIN-CONTAINING PROTEIN"/>
    <property type="match status" value="1"/>
</dbReference>
<comment type="caution">
    <text evidence="9">The sequence shown here is derived from an EMBL/GenBank/DDBJ whole genome shotgun (WGS) entry which is preliminary data.</text>
</comment>
<feature type="region of interest" description="Disordered" evidence="7">
    <location>
        <begin position="988"/>
        <end position="1013"/>
    </location>
</feature>
<feature type="domain" description="C2H2-type" evidence="8">
    <location>
        <begin position="1475"/>
        <end position="1502"/>
    </location>
</feature>
<dbReference type="InterPro" id="IPR036236">
    <property type="entry name" value="Znf_C2H2_sf"/>
</dbReference>
<dbReference type="GO" id="GO:0008270">
    <property type="term" value="F:zinc ion binding"/>
    <property type="evidence" value="ECO:0007669"/>
    <property type="project" value="UniProtKB-KW"/>
</dbReference>
<feature type="domain" description="C2H2-type" evidence="8">
    <location>
        <begin position="106"/>
        <end position="133"/>
    </location>
</feature>
<keyword evidence="6" id="KW-0175">Coiled coil</keyword>
<evidence type="ECO:0000256" key="5">
    <source>
        <dbReference type="PROSITE-ProRule" id="PRU00042"/>
    </source>
</evidence>
<dbReference type="PROSITE" id="PS50157">
    <property type="entry name" value="ZINC_FINGER_C2H2_2"/>
    <property type="match status" value="18"/>
</dbReference>
<feature type="compositionally biased region" description="Polar residues" evidence="7">
    <location>
        <begin position="1247"/>
        <end position="1263"/>
    </location>
</feature>
<evidence type="ECO:0000256" key="2">
    <source>
        <dbReference type="ARBA" id="ARBA00022737"/>
    </source>
</evidence>
<keyword evidence="3 5" id="KW-0863">Zinc-finger</keyword>
<dbReference type="Proteomes" id="UP001497623">
    <property type="component" value="Unassembled WGS sequence"/>
</dbReference>
<feature type="region of interest" description="Disordered" evidence="7">
    <location>
        <begin position="1229"/>
        <end position="1267"/>
    </location>
</feature>
<feature type="compositionally biased region" description="Basic and acidic residues" evidence="7">
    <location>
        <begin position="1234"/>
        <end position="1246"/>
    </location>
</feature>